<protein>
    <recommendedName>
        <fullName evidence="1">KIB1-4 beta-propeller domain-containing protein</fullName>
    </recommendedName>
</protein>
<accession>A0ABD1HYS7</accession>
<dbReference type="Proteomes" id="UP001567538">
    <property type="component" value="Unassembled WGS sequence"/>
</dbReference>
<dbReference type="InterPro" id="IPR005174">
    <property type="entry name" value="KIB1-4_b-propeller"/>
</dbReference>
<organism evidence="2 3">
    <name type="scientific">Salvia divinorum</name>
    <name type="common">Maria pastora</name>
    <name type="synonym">Diviner's sage</name>
    <dbReference type="NCBI Taxonomy" id="28513"/>
    <lineage>
        <taxon>Eukaryota</taxon>
        <taxon>Viridiplantae</taxon>
        <taxon>Streptophyta</taxon>
        <taxon>Embryophyta</taxon>
        <taxon>Tracheophyta</taxon>
        <taxon>Spermatophyta</taxon>
        <taxon>Magnoliopsida</taxon>
        <taxon>eudicotyledons</taxon>
        <taxon>Gunneridae</taxon>
        <taxon>Pentapetalae</taxon>
        <taxon>asterids</taxon>
        <taxon>lamiids</taxon>
        <taxon>Lamiales</taxon>
        <taxon>Lamiaceae</taxon>
        <taxon>Nepetoideae</taxon>
        <taxon>Mentheae</taxon>
        <taxon>Salviinae</taxon>
        <taxon>Salvia</taxon>
        <taxon>Salvia subgen. Calosphace</taxon>
    </lineage>
</organism>
<keyword evidence="3" id="KW-1185">Reference proteome</keyword>
<evidence type="ECO:0000313" key="3">
    <source>
        <dbReference type="Proteomes" id="UP001567538"/>
    </source>
</evidence>
<name>A0ABD1HYS7_SALDI</name>
<dbReference type="InterPro" id="IPR050942">
    <property type="entry name" value="F-box_BR-signaling"/>
</dbReference>
<gene>
    <name evidence="2" type="ORF">AAHA92_04302</name>
</gene>
<proteinExistence type="predicted"/>
<dbReference type="Pfam" id="PF03478">
    <property type="entry name" value="Beta-prop_KIB1-4"/>
    <property type="match status" value="1"/>
</dbReference>
<dbReference type="EMBL" id="JBEAFC010000003">
    <property type="protein sequence ID" value="KAL1561622.1"/>
    <property type="molecule type" value="Genomic_DNA"/>
</dbReference>
<comment type="caution">
    <text evidence="2">The sequence shown here is derived from an EMBL/GenBank/DDBJ whole genome shotgun (WGS) entry which is preliminary data.</text>
</comment>
<evidence type="ECO:0000259" key="1">
    <source>
        <dbReference type="Pfam" id="PF03478"/>
    </source>
</evidence>
<dbReference type="PANTHER" id="PTHR44259">
    <property type="entry name" value="OS07G0183000 PROTEIN-RELATED"/>
    <property type="match status" value="1"/>
</dbReference>
<evidence type="ECO:0000313" key="2">
    <source>
        <dbReference type="EMBL" id="KAL1561622.1"/>
    </source>
</evidence>
<dbReference type="PANTHER" id="PTHR44259:SF37">
    <property type="entry name" value="DUF1618 DOMAIN-CONTAINING PROTEIN"/>
    <property type="match status" value="1"/>
</dbReference>
<sequence length="362" mass="40490">MGSSILHFIFRGMKGGGGGGARMMSTTTTTIATEPWKLSSPWLMLRPSSEAYKLYSLAENKVVSIKKEAPPPPWAQGRVVHVGSSHGWVASFNRDNQQTFLSDPITGRHIKLPDTTTLSESPSRRIWPHHILLSSSPSDRDCHAIMSYGRIAICSPGHATTNWLPAFGHGSYYELAYFARQNRLFCLANYPDSSSDLVLDCWDLESPTFVWKVPLSSLSDDDDNDDDEEDKDTDNEMRCGYPKYLVMDESSCRLFLVIRYVLHEVGRDGSFVKSTCLKCGRGDYSYPHKTVSFEVYEIDGKDGKMRYMDGSLDGLAIFVGSNHSFALPAADLNLRPDSIYSPEMVKMVSMIAPAMWFTPIPH</sequence>
<reference evidence="2 3" key="1">
    <citation type="submission" date="2024-06" db="EMBL/GenBank/DDBJ databases">
        <title>A chromosome level genome sequence of Diviner's sage (Salvia divinorum).</title>
        <authorList>
            <person name="Ford S.A."/>
            <person name="Ro D.-K."/>
            <person name="Ness R.W."/>
            <person name="Phillips M.A."/>
        </authorList>
    </citation>
    <scope>NUCLEOTIDE SEQUENCE [LARGE SCALE GENOMIC DNA]</scope>
    <source>
        <strain evidence="2">SAF-2024a</strain>
        <tissue evidence="2">Leaf</tissue>
    </source>
</reference>
<dbReference type="AlphaFoldDB" id="A0ABD1HYS7"/>
<feature type="domain" description="KIB1-4 beta-propeller" evidence="1">
    <location>
        <begin position="54"/>
        <end position="341"/>
    </location>
</feature>